<gene>
    <name evidence="2" type="ORF">SAMN05216581_2831</name>
    <name evidence="1" type="ORF">SAMN05216598_5668</name>
</gene>
<dbReference type="EMBL" id="LT629777">
    <property type="protein sequence ID" value="SDT42905.1"/>
    <property type="molecule type" value="Genomic_DNA"/>
</dbReference>
<sequence>MANQALFPALSLGFVLRLTALCELSVNIGSGDEWLLSFPARFRPHVTCARYSHEPAQCSESPVGRPRVLMNCVGQGRLFAVVPLPGRFWRRSRL</sequence>
<proteinExistence type="predicted"/>
<reference evidence="4" key="1">
    <citation type="submission" date="2016-10" db="EMBL/GenBank/DDBJ databases">
        <authorList>
            <person name="Varghese N."/>
            <person name="Submissions S."/>
        </authorList>
    </citation>
    <scope>NUCLEOTIDE SEQUENCE [LARGE SCALE GENOMIC DNA]</scope>
    <source>
        <strain evidence="4">ATCC 23835</strain>
    </source>
</reference>
<dbReference type="EMBL" id="LT629972">
    <property type="protein sequence ID" value="SEI14767.1"/>
    <property type="molecule type" value="Genomic_DNA"/>
</dbReference>
<protein>
    <submittedName>
        <fullName evidence="1">Uncharacterized protein</fullName>
    </submittedName>
</protein>
<accession>A0A1H2AA89</accession>
<dbReference type="Proteomes" id="UP000182272">
    <property type="component" value="Chromosome I"/>
</dbReference>
<dbReference type="Proteomes" id="UP000199524">
    <property type="component" value="Chromosome I"/>
</dbReference>
<evidence type="ECO:0000313" key="2">
    <source>
        <dbReference type="EMBL" id="SEI14767.1"/>
    </source>
</evidence>
<evidence type="ECO:0000313" key="1">
    <source>
        <dbReference type="EMBL" id="SDT42905.1"/>
    </source>
</evidence>
<evidence type="ECO:0000313" key="3">
    <source>
        <dbReference type="Proteomes" id="UP000182272"/>
    </source>
</evidence>
<dbReference type="AlphaFoldDB" id="A0A1H2AA89"/>
<accession>A0A1H6NSX8</accession>
<organism evidence="1 4">
    <name type="scientific">Pseudomonas asplenii</name>
    <dbReference type="NCBI Taxonomy" id="53407"/>
    <lineage>
        <taxon>Bacteria</taxon>
        <taxon>Pseudomonadati</taxon>
        <taxon>Pseudomonadota</taxon>
        <taxon>Gammaproteobacteria</taxon>
        <taxon>Pseudomonadales</taxon>
        <taxon>Pseudomonadaceae</taxon>
        <taxon>Pseudomonas</taxon>
    </lineage>
</organism>
<evidence type="ECO:0000313" key="4">
    <source>
        <dbReference type="Proteomes" id="UP000199524"/>
    </source>
</evidence>
<reference evidence="1 3" key="2">
    <citation type="submission" date="2016-10" db="EMBL/GenBank/DDBJ databases">
        <authorList>
            <person name="de Groot N.N."/>
        </authorList>
    </citation>
    <scope>NUCLEOTIDE SEQUENCE [LARGE SCALE GENOMIC DNA]</scope>
    <source>
        <strain evidence="1">ATCC 23835</strain>
        <strain evidence="2 3">LMG 2158</strain>
    </source>
</reference>
<name>A0A1H2AA89_9PSED</name>
<keyword evidence="4" id="KW-1185">Reference proteome</keyword>